<dbReference type="EMBL" id="BPMT01000017">
    <property type="protein sequence ID" value="GIZ94392.1"/>
    <property type="molecule type" value="Genomic_DNA"/>
</dbReference>
<evidence type="ECO:0000313" key="4">
    <source>
        <dbReference type="EMBL" id="GIZ94392.1"/>
    </source>
</evidence>
<evidence type="ECO:0000313" key="3">
    <source>
        <dbReference type="EMBL" id="GIZ89909.1"/>
    </source>
</evidence>
<keyword evidence="3" id="KW-0012">Acyltransferase</keyword>
<protein>
    <submittedName>
        <fullName evidence="3">Acyltransferase</fullName>
    </submittedName>
</protein>
<dbReference type="Pfam" id="PF01757">
    <property type="entry name" value="Acyl_transf_3"/>
    <property type="match status" value="1"/>
</dbReference>
<feature type="transmembrane region" description="Helical" evidence="1">
    <location>
        <begin position="242"/>
        <end position="263"/>
    </location>
</feature>
<sequence length="384" mass="42100">MMPRAGLPHQMEQKNNQIETLRAAAIGFVLLSHFPVAGPWFAEASRYVELWSGVDLFFVISGFLITASLTRLRAARADRALWLPELKAFWIRRAFRLLPAAWLWLLIPLLLSLGLGDQPLFAPFGTLLNDALAAALQVANLYWAHCIGSGQWGQLCSQPPIVGPYWSLSLEEQFYLLLPLLMIVLPVRRLLALVVLVIVAHALWDRPIFSLAWYVRPDSLLWGVLLALLAQRMTRSGLPARLAAVPGRSLLSILLLAVLAWLPVNGAEFLAGVSTVAVVALVSALLVWLAACGAGIEPGTFLLWMGSRSYALYLVHYPLYALAQLMLFPTAGSSGPELALYALCALSMIGLAAEATYRLVEMPLRNYGRGLSIQVSRRSAAQPV</sequence>
<feature type="transmembrane region" description="Helical" evidence="1">
    <location>
        <begin position="54"/>
        <end position="74"/>
    </location>
</feature>
<evidence type="ECO:0000256" key="1">
    <source>
        <dbReference type="SAM" id="Phobius"/>
    </source>
</evidence>
<feature type="transmembrane region" description="Helical" evidence="1">
    <location>
        <begin position="174"/>
        <end position="199"/>
    </location>
</feature>
<evidence type="ECO:0000313" key="5">
    <source>
        <dbReference type="Proteomes" id="UP000887212"/>
    </source>
</evidence>
<feature type="transmembrane region" description="Helical" evidence="1">
    <location>
        <begin position="269"/>
        <end position="289"/>
    </location>
</feature>
<reference evidence="3 6" key="1">
    <citation type="submission" date="2021-07" db="EMBL/GenBank/DDBJ databases">
        <title>Whole genome sequencing of carbapenem-resistant Pseudomonas spp. isolated in Japan.</title>
        <authorList>
            <person name="Suzuki M."/>
            <person name="Maehana S."/>
            <person name="Kitasato H."/>
        </authorList>
    </citation>
    <scope>NUCLEOTIDE SEQUENCE</scope>
    <source>
        <strain evidence="3">KAM435</strain>
        <strain evidence="4 6">KAM436</strain>
    </source>
</reference>
<feature type="transmembrane region" description="Helical" evidence="1">
    <location>
        <begin position="310"/>
        <end position="332"/>
    </location>
</feature>
<name>A0AA37FPT2_AQUAC</name>
<organism evidence="3 5">
    <name type="scientific">Aquipseudomonas alcaligenes</name>
    <name type="common">Pseudomonas alcaligenes</name>
    <dbReference type="NCBI Taxonomy" id="43263"/>
    <lineage>
        <taxon>Bacteria</taxon>
        <taxon>Pseudomonadati</taxon>
        <taxon>Pseudomonadota</taxon>
        <taxon>Gammaproteobacteria</taxon>
        <taxon>Pseudomonadales</taxon>
        <taxon>Pseudomonadaceae</taxon>
        <taxon>Aquipseudomonas</taxon>
    </lineage>
</organism>
<keyword evidence="1" id="KW-0812">Transmembrane</keyword>
<dbReference type="PANTHER" id="PTHR23028:SF53">
    <property type="entry name" value="ACYL_TRANSF_3 DOMAIN-CONTAINING PROTEIN"/>
    <property type="match status" value="1"/>
</dbReference>
<dbReference type="Proteomes" id="UP000887228">
    <property type="component" value="Unassembled WGS sequence"/>
</dbReference>
<feature type="domain" description="Acyltransferase 3" evidence="2">
    <location>
        <begin position="16"/>
        <end position="350"/>
    </location>
</feature>
<dbReference type="Proteomes" id="UP000887212">
    <property type="component" value="Unassembled WGS sequence"/>
</dbReference>
<evidence type="ECO:0000259" key="2">
    <source>
        <dbReference type="Pfam" id="PF01757"/>
    </source>
</evidence>
<keyword evidence="1" id="KW-1133">Transmembrane helix</keyword>
<dbReference type="GO" id="GO:0009103">
    <property type="term" value="P:lipopolysaccharide biosynthetic process"/>
    <property type="evidence" value="ECO:0007669"/>
    <property type="project" value="TreeGrafter"/>
</dbReference>
<dbReference type="GO" id="GO:0016020">
    <property type="term" value="C:membrane"/>
    <property type="evidence" value="ECO:0007669"/>
    <property type="project" value="TreeGrafter"/>
</dbReference>
<keyword evidence="1" id="KW-0472">Membrane</keyword>
<dbReference type="InterPro" id="IPR050879">
    <property type="entry name" value="Acyltransferase_3"/>
</dbReference>
<proteinExistence type="predicted"/>
<feature type="transmembrane region" description="Helical" evidence="1">
    <location>
        <begin position="338"/>
        <end position="360"/>
    </location>
</feature>
<comment type="caution">
    <text evidence="3">The sequence shown here is derived from an EMBL/GenBank/DDBJ whole genome shotgun (WGS) entry which is preliminary data.</text>
</comment>
<feature type="transmembrane region" description="Helical" evidence="1">
    <location>
        <begin position="21"/>
        <end position="42"/>
    </location>
</feature>
<dbReference type="PANTHER" id="PTHR23028">
    <property type="entry name" value="ACETYLTRANSFERASE"/>
    <property type="match status" value="1"/>
</dbReference>
<gene>
    <name evidence="3" type="ORF">KAM435_32360</name>
    <name evidence="4" type="ORF">KAM436_33600</name>
</gene>
<evidence type="ECO:0000313" key="6">
    <source>
        <dbReference type="Proteomes" id="UP000887228"/>
    </source>
</evidence>
<dbReference type="GO" id="GO:0016747">
    <property type="term" value="F:acyltransferase activity, transferring groups other than amino-acyl groups"/>
    <property type="evidence" value="ECO:0007669"/>
    <property type="project" value="InterPro"/>
</dbReference>
<dbReference type="InterPro" id="IPR002656">
    <property type="entry name" value="Acyl_transf_3_dom"/>
</dbReference>
<accession>A0AA37FPT2</accession>
<feature type="transmembrane region" description="Helical" evidence="1">
    <location>
        <begin position="95"/>
        <end position="115"/>
    </location>
</feature>
<dbReference type="AlphaFoldDB" id="A0AA37FPT2"/>
<dbReference type="EMBL" id="BPMS01000017">
    <property type="protein sequence ID" value="GIZ89909.1"/>
    <property type="molecule type" value="Genomic_DNA"/>
</dbReference>
<keyword evidence="3" id="KW-0808">Transferase</keyword>